<dbReference type="EMBL" id="VUJX02000014">
    <property type="protein sequence ID" value="KAL0929778.1"/>
    <property type="molecule type" value="Genomic_DNA"/>
</dbReference>
<reference evidence="1 2" key="1">
    <citation type="journal article" date="2020" name="Phytopathology">
        <title>Genome Sequence Resources of Colletotrichum truncatum, C. plurivorum, C. musicola, and C. sojae: Four Species Pathogenic to Soybean (Glycine max).</title>
        <authorList>
            <person name="Rogerio F."/>
            <person name="Boufleur T.R."/>
            <person name="Ciampi-Guillardi M."/>
            <person name="Sukno S.A."/>
            <person name="Thon M.R."/>
            <person name="Massola Junior N.S."/>
            <person name="Baroncelli R."/>
        </authorList>
    </citation>
    <scope>NUCLEOTIDE SEQUENCE [LARGE SCALE GENOMIC DNA]</scope>
    <source>
        <strain evidence="1 2">CMES1059</strain>
    </source>
</reference>
<keyword evidence="2" id="KW-1185">Reference proteome</keyword>
<dbReference type="Proteomes" id="UP000805649">
    <property type="component" value="Unassembled WGS sequence"/>
</dbReference>
<sequence length="449" mass="50958">MKRFGYKKSRDGCTICKQRRVKCDEKRPCGACVRHGVICSLIDGQDAPTAGAQSMRAHPLRERLRLRPSSESSVPKLKRQRSSLMSVPLIPRPSIERVYSPCNPSAEEKRDPCESEAAFPYFARFLVDLDPSASPKDGWILDLELMHHFTSTSYLTFSSSPMVQKVFQSNIPNEAFNHPFLLHQILTFSAYHKAFLQPSQRHIYLPYAAKHQNDAINQMRPALADINSSNCHAIFATSTLLTLSAFATYPSQEKYDPAFSSIPSMLDIFTLTTGMRTIFRTWDQDLRKGPLGDFFSNGFRNTVVRTVDVKLQPLFDQLSYVVYKLMELRLPRFEYDVVNEALLSLIECVTKVSSANTLTAPAEFRALLMWPGSMSKDYLVLLREQHPAALMLLAHFCVVAHMAEPFCWFLEGWAKALMAVITAQICDSPWAEFIKWPQGIVTMNIHRSS</sequence>
<comment type="caution">
    <text evidence="1">The sequence shown here is derived from an EMBL/GenBank/DDBJ whole genome shotgun (WGS) entry which is preliminary data.</text>
</comment>
<gene>
    <name evidence="1" type="ORF">CTRU02_215208</name>
</gene>
<organism evidence="1 2">
    <name type="scientific">Colletotrichum truncatum</name>
    <name type="common">Anthracnose fungus</name>
    <name type="synonym">Colletotrichum capsici</name>
    <dbReference type="NCBI Taxonomy" id="5467"/>
    <lineage>
        <taxon>Eukaryota</taxon>
        <taxon>Fungi</taxon>
        <taxon>Dikarya</taxon>
        <taxon>Ascomycota</taxon>
        <taxon>Pezizomycotina</taxon>
        <taxon>Sordariomycetes</taxon>
        <taxon>Hypocreomycetidae</taxon>
        <taxon>Glomerellales</taxon>
        <taxon>Glomerellaceae</taxon>
        <taxon>Colletotrichum</taxon>
        <taxon>Colletotrichum truncatum species complex</taxon>
    </lineage>
</organism>
<evidence type="ECO:0000313" key="1">
    <source>
        <dbReference type="EMBL" id="KAL0929778.1"/>
    </source>
</evidence>
<name>A0ACC3YD44_COLTU</name>
<accession>A0ACC3YD44</accession>
<proteinExistence type="predicted"/>
<protein>
    <submittedName>
        <fullName evidence="1">Fungal Zn binuclear cluster domain-containing protein</fullName>
    </submittedName>
</protein>
<evidence type="ECO:0000313" key="2">
    <source>
        <dbReference type="Proteomes" id="UP000805649"/>
    </source>
</evidence>